<dbReference type="InterPro" id="IPR011761">
    <property type="entry name" value="ATP-grasp"/>
</dbReference>
<gene>
    <name evidence="4" type="ORF">CHH67_04410</name>
    <name evidence="3" type="ORF">GNP94_23485</name>
</gene>
<dbReference type="EMBL" id="NPBY01000013">
    <property type="protein sequence ID" value="PAD79182.1"/>
    <property type="molecule type" value="Genomic_DNA"/>
</dbReference>
<dbReference type="RefSeq" id="WP_095263778.1">
    <property type="nucleotide sequence ID" value="NZ_NPBY01000013.1"/>
</dbReference>
<reference evidence="3 6" key="2">
    <citation type="submission" date="2019-11" db="EMBL/GenBank/DDBJ databases">
        <title>Draft genome sequences of five Paenibacillus species of dairy origin.</title>
        <authorList>
            <person name="Olajide A.M."/>
            <person name="Chen S."/>
            <person name="Lapointe G."/>
        </authorList>
    </citation>
    <scope>NUCLEOTIDE SEQUENCE [LARGE SCALE GENOMIC DNA]</scope>
    <source>
        <strain evidence="3 6">3CS1</strain>
    </source>
</reference>
<dbReference type="EMBL" id="WOAA01000042">
    <property type="protein sequence ID" value="MUG68933.1"/>
    <property type="molecule type" value="Genomic_DNA"/>
</dbReference>
<dbReference type="PROSITE" id="PS50975">
    <property type="entry name" value="ATP_GRASP"/>
    <property type="match status" value="1"/>
</dbReference>
<name>A0A268F1D4_9BACL</name>
<dbReference type="Gene3D" id="3.30.470.20">
    <property type="entry name" value="ATP-grasp fold, B domain"/>
    <property type="match status" value="2"/>
</dbReference>
<dbReference type="Pfam" id="PF14398">
    <property type="entry name" value="ATPgrasp_YheCD"/>
    <property type="match status" value="1"/>
</dbReference>
<evidence type="ECO:0000313" key="3">
    <source>
        <dbReference type="EMBL" id="MUG68933.1"/>
    </source>
</evidence>
<dbReference type="Proteomes" id="UP000435177">
    <property type="component" value="Unassembled WGS sequence"/>
</dbReference>
<evidence type="ECO:0000313" key="4">
    <source>
        <dbReference type="EMBL" id="PAD79182.1"/>
    </source>
</evidence>
<keyword evidence="1" id="KW-0547">Nucleotide-binding</keyword>
<sequence length="378" mass="44460">MSQPVLGILTLYLNDRKVLEERHIYERMITEGRKLGLDVYVFTPADVHARNGMIHALHYSPEQRKWFRRWRSFPNIIFDRCRIQKSARFRQLVSFRSRYRKLLFLNRPLRNKWTIHKVLHDRREFRQHLPETQLIHSLQDVQRMLARHQTVYLKPINGTGGRGILRVSKRQLLPGIYEIQGRNQSRSIIKPRRVTLSQIGGYLSSWNMRGNYVVQEGIQIELPTGRVHDYRMLVQKNGFGEWEVTGCVGRMGPMHSVTSNLHGGGRAIPMDRLLDKWIPEVQKREEVMQEAYRLGVEIPRFLESQYEALCELALDLAIDRNGRILLLEVNPKPSREVFSQIGDHVSYRKSIVRPLEYALWLYKQKKESRLDSTDSAAL</sequence>
<feature type="domain" description="ATP-grasp" evidence="2">
    <location>
        <begin position="119"/>
        <end position="356"/>
    </location>
</feature>
<organism evidence="4 5">
    <name type="scientific">Paenibacillus campinasensis</name>
    <dbReference type="NCBI Taxonomy" id="66347"/>
    <lineage>
        <taxon>Bacteria</taxon>
        <taxon>Bacillati</taxon>
        <taxon>Bacillota</taxon>
        <taxon>Bacilli</taxon>
        <taxon>Bacillales</taxon>
        <taxon>Paenibacillaceae</taxon>
        <taxon>Paenibacillus</taxon>
    </lineage>
</organism>
<reference evidence="4 5" key="1">
    <citation type="submission" date="2017-07" db="EMBL/GenBank/DDBJ databases">
        <title>Isolation and whole genome analysis of endospore-forming bacteria from heroin.</title>
        <authorList>
            <person name="Kalinowski J."/>
            <person name="Ahrens B."/>
            <person name="Al-Dilaimi A."/>
            <person name="Winkler A."/>
            <person name="Wibberg D."/>
            <person name="Schleenbecker U."/>
            <person name="Ruckert C."/>
            <person name="Wolfel R."/>
            <person name="Grass G."/>
        </authorList>
    </citation>
    <scope>NUCLEOTIDE SEQUENCE [LARGE SCALE GENOMIC DNA]</scope>
    <source>
        <strain evidence="4 5">7537-G1</strain>
    </source>
</reference>
<keyword evidence="1 4" id="KW-0067">ATP-binding</keyword>
<proteinExistence type="predicted"/>
<accession>A0A268F1D4</accession>
<dbReference type="GO" id="GO:0005524">
    <property type="term" value="F:ATP binding"/>
    <property type="evidence" value="ECO:0007669"/>
    <property type="project" value="UniProtKB-UniRule"/>
</dbReference>
<dbReference type="OrthoDB" id="7869153at2"/>
<evidence type="ECO:0000313" key="6">
    <source>
        <dbReference type="Proteomes" id="UP000435177"/>
    </source>
</evidence>
<dbReference type="Gene3D" id="3.30.1490.20">
    <property type="entry name" value="ATP-grasp fold, A domain"/>
    <property type="match status" value="1"/>
</dbReference>
<dbReference type="GO" id="GO:0046872">
    <property type="term" value="F:metal ion binding"/>
    <property type="evidence" value="ECO:0007669"/>
    <property type="project" value="InterPro"/>
</dbReference>
<dbReference type="Proteomes" id="UP000215596">
    <property type="component" value="Unassembled WGS sequence"/>
</dbReference>
<dbReference type="InterPro" id="IPR026838">
    <property type="entry name" value="YheC/D"/>
</dbReference>
<evidence type="ECO:0000256" key="1">
    <source>
        <dbReference type="PROSITE-ProRule" id="PRU00409"/>
    </source>
</evidence>
<dbReference type="InterPro" id="IPR013815">
    <property type="entry name" value="ATP_grasp_subdomain_1"/>
</dbReference>
<comment type="caution">
    <text evidence="4">The sequence shown here is derived from an EMBL/GenBank/DDBJ whole genome shotgun (WGS) entry which is preliminary data.</text>
</comment>
<dbReference type="SUPFAM" id="SSF56059">
    <property type="entry name" value="Glutathione synthetase ATP-binding domain-like"/>
    <property type="match status" value="1"/>
</dbReference>
<evidence type="ECO:0000259" key="2">
    <source>
        <dbReference type="PROSITE" id="PS50975"/>
    </source>
</evidence>
<protein>
    <submittedName>
        <fullName evidence="4">ATP-binding protein</fullName>
    </submittedName>
    <submittedName>
        <fullName evidence="3">YheC/YheD family protein</fullName>
    </submittedName>
</protein>
<evidence type="ECO:0000313" key="5">
    <source>
        <dbReference type="Proteomes" id="UP000215596"/>
    </source>
</evidence>
<dbReference type="AlphaFoldDB" id="A0A268F1D4"/>
<keyword evidence="6" id="KW-1185">Reference proteome</keyword>